<evidence type="ECO:0000313" key="1">
    <source>
        <dbReference type="EMBL" id="KAK6996759.1"/>
    </source>
</evidence>
<comment type="caution">
    <text evidence="1">The sequence shown here is derived from an EMBL/GenBank/DDBJ whole genome shotgun (WGS) entry which is preliminary data.</text>
</comment>
<dbReference type="AlphaFoldDB" id="A0AAW0A040"/>
<dbReference type="EMBL" id="JAWWNJ010000096">
    <property type="protein sequence ID" value="KAK6996759.1"/>
    <property type="molecule type" value="Genomic_DNA"/>
</dbReference>
<name>A0AAW0A040_9AGAR</name>
<sequence length="274" mass="32071">MQRTVRENLEKLVNKNVQLVPAVSEEERKQYEEEVLLPLDHVIEATSPDYFRIDILGTPRSAWNKSAARVFTKWIIEQLGLPNTLETVKAIQSAFSTHVDTIIRKYKESLKSSAERIYLKMRSRRQTRKYQLFHRRRYLAYVFAPLRRHINMLERIGVDGMSSDESDTDETGAYTSEYQILAPIWRAQCVTAWLRMFDSIHNILKRSGNITASQGTHTRYRRSGQRQSASIKFVPGLPINCYHPQWVNADLRRKFDLHPKAEAYDFNHSDDILE</sequence>
<evidence type="ECO:0000313" key="2">
    <source>
        <dbReference type="Proteomes" id="UP001362999"/>
    </source>
</evidence>
<organism evidence="1 2">
    <name type="scientific">Favolaschia claudopus</name>
    <dbReference type="NCBI Taxonomy" id="2862362"/>
    <lineage>
        <taxon>Eukaryota</taxon>
        <taxon>Fungi</taxon>
        <taxon>Dikarya</taxon>
        <taxon>Basidiomycota</taxon>
        <taxon>Agaricomycotina</taxon>
        <taxon>Agaricomycetes</taxon>
        <taxon>Agaricomycetidae</taxon>
        <taxon>Agaricales</taxon>
        <taxon>Marasmiineae</taxon>
        <taxon>Mycenaceae</taxon>
        <taxon>Favolaschia</taxon>
    </lineage>
</organism>
<dbReference type="Proteomes" id="UP001362999">
    <property type="component" value="Unassembled WGS sequence"/>
</dbReference>
<proteinExistence type="predicted"/>
<reference evidence="1 2" key="1">
    <citation type="journal article" date="2024" name="J Genomics">
        <title>Draft genome sequencing and assembly of Favolaschia claudopus CIRM-BRFM 2984 isolated from oak limbs.</title>
        <authorList>
            <person name="Navarro D."/>
            <person name="Drula E."/>
            <person name="Chaduli D."/>
            <person name="Cazenave R."/>
            <person name="Ahrendt S."/>
            <person name="Wang J."/>
            <person name="Lipzen A."/>
            <person name="Daum C."/>
            <person name="Barry K."/>
            <person name="Grigoriev I.V."/>
            <person name="Favel A."/>
            <person name="Rosso M.N."/>
            <person name="Martin F."/>
        </authorList>
    </citation>
    <scope>NUCLEOTIDE SEQUENCE [LARGE SCALE GENOMIC DNA]</scope>
    <source>
        <strain evidence="1 2">CIRM-BRFM 2984</strain>
    </source>
</reference>
<keyword evidence="2" id="KW-1185">Reference proteome</keyword>
<protein>
    <submittedName>
        <fullName evidence="1">Uncharacterized protein</fullName>
    </submittedName>
</protein>
<gene>
    <name evidence="1" type="ORF">R3P38DRAFT_2565148</name>
</gene>
<accession>A0AAW0A040</accession>